<organism evidence="10 11">
    <name type="scientific">Legionella dresdenensis</name>
    <dbReference type="NCBI Taxonomy" id="450200"/>
    <lineage>
        <taxon>Bacteria</taxon>
        <taxon>Pseudomonadati</taxon>
        <taxon>Pseudomonadota</taxon>
        <taxon>Gammaproteobacteria</taxon>
        <taxon>Legionellales</taxon>
        <taxon>Legionellaceae</taxon>
        <taxon>Legionella</taxon>
    </lineage>
</organism>
<comment type="pathway">
    <text evidence="1 8">Amino-acid degradation; L-histidine degradation into L-glutamate; N-formimidoyl-L-glutamate from L-histidine: step 1/3.</text>
</comment>
<evidence type="ECO:0000313" key="11">
    <source>
        <dbReference type="Proteomes" id="UP001595758"/>
    </source>
</evidence>
<dbReference type="Gene3D" id="1.10.275.10">
    <property type="entry name" value="Fumarase/aspartase (N-terminal domain)"/>
    <property type="match status" value="1"/>
</dbReference>
<dbReference type="InterPro" id="IPR022313">
    <property type="entry name" value="Phe/His_NH3-lyase_AS"/>
</dbReference>
<dbReference type="PROSITE" id="PS00488">
    <property type="entry name" value="PAL_HISTIDASE"/>
    <property type="match status" value="1"/>
</dbReference>
<dbReference type="PANTHER" id="PTHR10362">
    <property type="entry name" value="HISTIDINE AMMONIA-LYASE"/>
    <property type="match status" value="1"/>
</dbReference>
<evidence type="ECO:0000256" key="7">
    <source>
        <dbReference type="RuleBase" id="RU003954"/>
    </source>
</evidence>
<proteinExistence type="inferred from homology"/>
<accession>A0ABV8CC09</accession>
<keyword evidence="3 8" id="KW-0369">Histidine metabolism</keyword>
<keyword evidence="4 7" id="KW-0456">Lyase</keyword>
<evidence type="ECO:0000256" key="5">
    <source>
        <dbReference type="ARBA" id="ARBA00049269"/>
    </source>
</evidence>
<evidence type="ECO:0000313" key="10">
    <source>
        <dbReference type="EMBL" id="MFC3907462.1"/>
    </source>
</evidence>
<name>A0ABV8CC09_9GAMM</name>
<keyword evidence="11" id="KW-1185">Reference proteome</keyword>
<evidence type="ECO:0000256" key="2">
    <source>
        <dbReference type="ARBA" id="ARBA00012994"/>
    </source>
</evidence>
<comment type="catalytic activity">
    <reaction evidence="5 8">
        <text>L-histidine = trans-urocanate + NH4(+)</text>
        <dbReference type="Rhea" id="RHEA:21232"/>
        <dbReference type="ChEBI" id="CHEBI:17771"/>
        <dbReference type="ChEBI" id="CHEBI:28938"/>
        <dbReference type="ChEBI" id="CHEBI:57595"/>
        <dbReference type="EC" id="4.3.1.3"/>
    </reaction>
</comment>
<evidence type="ECO:0000256" key="3">
    <source>
        <dbReference type="ARBA" id="ARBA00022808"/>
    </source>
</evidence>
<gene>
    <name evidence="10" type="primary">hutH</name>
    <name evidence="10" type="ORF">ACFORL_00025</name>
</gene>
<comment type="caution">
    <text evidence="10">The sequence shown here is derived from an EMBL/GenBank/DDBJ whole genome shotgun (WGS) entry which is preliminary data.</text>
</comment>
<evidence type="ECO:0000256" key="6">
    <source>
        <dbReference type="NCBIfam" id="TIGR01225"/>
    </source>
</evidence>
<dbReference type="NCBIfam" id="NF006871">
    <property type="entry name" value="PRK09367.1"/>
    <property type="match status" value="1"/>
</dbReference>
<comment type="similarity">
    <text evidence="7">Belongs to the PAL/histidase family.</text>
</comment>
<evidence type="ECO:0000256" key="9">
    <source>
        <dbReference type="RuleBase" id="RU004480"/>
    </source>
</evidence>
<reference evidence="11" key="1">
    <citation type="journal article" date="2019" name="Int. J. Syst. Evol. Microbiol.">
        <title>The Global Catalogue of Microorganisms (GCM) 10K type strain sequencing project: providing services to taxonomists for standard genome sequencing and annotation.</title>
        <authorList>
            <consortium name="The Broad Institute Genomics Platform"/>
            <consortium name="The Broad Institute Genome Sequencing Center for Infectious Disease"/>
            <person name="Wu L."/>
            <person name="Ma J."/>
        </authorList>
    </citation>
    <scope>NUCLEOTIDE SEQUENCE [LARGE SCALE GENOMIC DNA]</scope>
    <source>
        <strain evidence="11">CCUG 59858</strain>
    </source>
</reference>
<protein>
    <recommendedName>
        <fullName evidence="2 6">Histidine ammonia-lyase</fullName>
        <ecNumber evidence="2 6">4.3.1.3</ecNumber>
    </recommendedName>
</protein>
<dbReference type="InterPro" id="IPR008948">
    <property type="entry name" value="L-Aspartase-like"/>
</dbReference>
<dbReference type="GO" id="GO:0004397">
    <property type="term" value="F:histidine ammonia-lyase activity"/>
    <property type="evidence" value="ECO:0007669"/>
    <property type="project" value="UniProtKB-EC"/>
</dbReference>
<dbReference type="InterPro" id="IPR024083">
    <property type="entry name" value="Fumarase/histidase_N"/>
</dbReference>
<comment type="subcellular location">
    <subcellularLocation>
        <location evidence="9">Cytoplasm</location>
    </subcellularLocation>
</comment>
<evidence type="ECO:0000256" key="4">
    <source>
        <dbReference type="ARBA" id="ARBA00023239"/>
    </source>
</evidence>
<dbReference type="InterPro" id="IPR005921">
    <property type="entry name" value="HutH"/>
</dbReference>
<evidence type="ECO:0000256" key="8">
    <source>
        <dbReference type="RuleBase" id="RU004479"/>
    </source>
</evidence>
<dbReference type="CDD" id="cd00332">
    <property type="entry name" value="PAL-HAL"/>
    <property type="match status" value="1"/>
</dbReference>
<dbReference type="Pfam" id="PF00221">
    <property type="entry name" value="Lyase_aromatic"/>
    <property type="match status" value="1"/>
</dbReference>
<dbReference type="EMBL" id="JBHSAB010000001">
    <property type="protein sequence ID" value="MFC3907462.1"/>
    <property type="molecule type" value="Genomic_DNA"/>
</dbReference>
<dbReference type="NCBIfam" id="TIGR01225">
    <property type="entry name" value="hutH"/>
    <property type="match status" value="1"/>
</dbReference>
<dbReference type="Gene3D" id="1.20.200.10">
    <property type="entry name" value="Fumarase/aspartase (Central domain)"/>
    <property type="match status" value="1"/>
</dbReference>
<dbReference type="Proteomes" id="UP001595758">
    <property type="component" value="Unassembled WGS sequence"/>
</dbReference>
<dbReference type="EC" id="4.3.1.3" evidence="2 6"/>
<dbReference type="SUPFAM" id="SSF48557">
    <property type="entry name" value="L-aspartase-like"/>
    <property type="match status" value="1"/>
</dbReference>
<evidence type="ECO:0000256" key="1">
    <source>
        <dbReference type="ARBA" id="ARBA00005113"/>
    </source>
</evidence>
<dbReference type="RefSeq" id="WP_382339846.1">
    <property type="nucleotide sequence ID" value="NZ_JBHSAB010000001.1"/>
</dbReference>
<sequence length="508" mass="54509">MTNRFTLNPGQLKIADLARLTAENTPIQLAEEALARIDSANACVRQVLENDKIVYGINTGFGSLANQIISANNLKQLQRNLILSHACGTGDLLDNGTARLLLLLKINSLAQGYSGVSLKLLNYLITFNNRSIIPCIPAKGSVGASGDLAPLAHMSLPLLGVGEVCHNGKIISAEEGLAIAGLPVLELEPKEGLALINGLQASAAIAIQAYLNAEKLFNTAIIAGALSVDAANGSDVPFDARIHQAKGYRHQSEVAAWYRDLLAGSAIRESHRHCERVQDPYSLRCQPQIMGAVLHQMEFVKETLEIEANSVSDNPLIFPEQGEILSGGNFHGEMLAMASDNLALAIAEIGAAAERRIALLIDKNFSGLPAYLVKEGGLNSGFMIAHVTAAACASDNKALAHPHSVDSLPTSANQEDHVSMATNAARRLHAMIDNTATILAIELLAACQGLEFRKPLQTSSALQKYYAEIRQNVPAYDQDRYFAPDIAVIKNKILQGDFKLDNVYNNAI</sequence>
<dbReference type="InterPro" id="IPR001106">
    <property type="entry name" value="Aromatic_Lyase"/>
</dbReference>